<sequence>MQAVNALPVPSTSATRINMLSAMTLDTAISLLLLLVPKGSAAASASVKKPHIIHILADDFGWADVGYHRQAGDGDVRTPNLDALARSGIELDRFYTYQFCSPARSAIQTGRNPVHVNVQNVNPECVNSRDVLGGFQGIPLNMTGIASHLKAAGYSTHIVGKWDVGMATPQHHPRARGYDSWLGYWHHSNDYWQHTVDRCGLHKMRDLWQYNRSYDGPAWALANGPSCSQDNQHPSGETCVYEEALLTDAVKNVIREHNLSRPLFLFWSMHLVHMPLQVPFAFEQKFAHIKDKHRRLLHAMVNYMDEQVGDVVKLLKEREMWNTSLVVFHSDNGGEIMGAGMCGGNNWPLRGGKFSNFEGGIRVNAFVTGGLVPPSRRGARDEGFAVAWDWYATYAALAGVDPFDHQAAAAGLPPHDSLNLWPWLSGEVARSPREEVVIGETSAATPNGDGQTFVGGVIRGRYKLLIGVDARKWNSMGLRRQVSQNVLTGPRWPNTSSHLVPLLHPRHCGTDPQHGCLFDIFQDPGESTSIASQKLDVFREMLSRVDELQQSVYSPNRGSKDVAACRKAQTQYKGFPSTLRPERERALAMILGETPFQRHLLALSAEYERLAVENTELKREMQGTHLFHRLRHEDHDAPPLQPVTAYVATPSTSLSLDLPGTVKNEWIPNALKEEGCDKVPNGSPRRIGSKSGASKLKRQNTGSLNKVPIDEEESEDNSTFLLLLDVIPACVIVLSAAIAGISADICPDHIVWKVLEICFTIFFMGEIVMKLRVFGFKEYLRGADWYWSWFDIICVVLAIVDLSLTFSSMDPAASSRCQAPQESSSTEGSAAGTLGSLKMLKLARLGRIVRLLKFKIFQELKLMIQGVFTGLRVLFWAVVLLVGCMYLLGVISRTLFWEFEEFTDVPSAMFTAFRCFTDGCAAYDGTPLQEKLRKQKGPIFMFAYILLFLFVTIGIFNLIMAVFIDNVTDGSTKKRQRQLGQNAPRTEWVIASALREIILTNLVRKQVEDQVAEEERNGVPGGQRRVSKLLQERLQALQEMYGYKPHTTQEYEDFTWQIRQEMAERDIVVTKEQFNHWLSTEKELISRLEESEIDMSCKFDLFDVLDADLSGELEFEEMIDGLLKCRGPASKTDIIAIRLKTSLGVKLLTKICEKLGIQELQLPGFEGSALYDQNAQCTALLKTMGCGACRAAGAHAPYRQEEVGRSPSSLPKGHLRKESRDDRSAHFTNIVANSRFSAVMVLRSSVASAISFAVVLVGASLALLRNGQPVAEFDEEGFHQHNPEGGVDELWVLLLGPVPLFRRRKEVVPLAKVMSAEGADVRQFGLGKDFTVGVGVYNRKFKEPETASAVNKGGDEEAAMKSRGIQFSIIRKRAFKRAVRRAQLHGSTMYRGQRLVSGTAPLPIAEPAQSVRPRIRFVSWNAGGLSAALFAELKRWLLEPEQQDISVLVIQETHWDYSADWAAEGWHFCHSTTNRKGSGGILVGVKTELADSTLIRWHEAEKGRLVQVRCFLGKQQVDVIGFYQHAYLQKAGQTDSVFVQRRRLLGQLDGLLSSLPARSHVILAGDFNTSLIRESKVCGFGILDRDLKDKEPGSPHANAEKA</sequence>
<feature type="transmembrane region" description="Helical" evidence="9">
    <location>
        <begin position="786"/>
        <end position="806"/>
    </location>
</feature>
<comment type="subcellular location">
    <subcellularLocation>
        <location evidence="1">Membrane</location>
        <topology evidence="1">Multi-pass membrane protein</topology>
    </subcellularLocation>
</comment>
<dbReference type="Proteomes" id="UP000186817">
    <property type="component" value="Unassembled WGS sequence"/>
</dbReference>
<dbReference type="GO" id="GO:0005216">
    <property type="term" value="F:monoatomic ion channel activity"/>
    <property type="evidence" value="ECO:0007669"/>
    <property type="project" value="InterPro"/>
</dbReference>
<dbReference type="SUPFAM" id="SSF81324">
    <property type="entry name" value="Voltage-gated potassium channels"/>
    <property type="match status" value="1"/>
</dbReference>
<dbReference type="InterPro" id="IPR027359">
    <property type="entry name" value="Volt_channel_dom_sf"/>
</dbReference>
<feature type="transmembrane region" description="Helical" evidence="9">
    <location>
        <begin position="754"/>
        <end position="774"/>
    </location>
</feature>
<feature type="chain" id="PRO_5012503150" evidence="10">
    <location>
        <begin position="42"/>
        <end position="1602"/>
    </location>
</feature>
<name>A0A1Q9D8T8_SYMMI</name>
<reference evidence="14 15" key="1">
    <citation type="submission" date="2016-02" db="EMBL/GenBank/DDBJ databases">
        <title>Genome analysis of coral dinoflagellate symbionts highlights evolutionary adaptations to a symbiotic lifestyle.</title>
        <authorList>
            <person name="Aranda M."/>
            <person name="Li Y."/>
            <person name="Liew Y.J."/>
            <person name="Baumgarten S."/>
            <person name="Simakov O."/>
            <person name="Wilson M."/>
            <person name="Piel J."/>
            <person name="Ashoor H."/>
            <person name="Bougouffa S."/>
            <person name="Bajic V.B."/>
            <person name="Ryu T."/>
            <person name="Ravasi T."/>
            <person name="Bayer T."/>
            <person name="Micklem G."/>
            <person name="Kim H."/>
            <person name="Bhak J."/>
            <person name="Lajeunesse T.C."/>
            <person name="Voolstra C.R."/>
        </authorList>
    </citation>
    <scope>NUCLEOTIDE SEQUENCE [LARGE SCALE GENOMIC DNA]</scope>
    <source>
        <strain evidence="14 15">CCMP2467</strain>
    </source>
</reference>
<evidence type="ECO:0000256" key="5">
    <source>
        <dbReference type="ARBA" id="ARBA00022989"/>
    </source>
</evidence>
<dbReference type="GO" id="GO:0016020">
    <property type="term" value="C:membrane"/>
    <property type="evidence" value="ECO:0007669"/>
    <property type="project" value="UniProtKB-SubCell"/>
</dbReference>
<dbReference type="InterPro" id="IPR005135">
    <property type="entry name" value="Endo/exonuclease/phosphatase"/>
</dbReference>
<organism evidence="14 15">
    <name type="scientific">Symbiodinium microadriaticum</name>
    <name type="common">Dinoflagellate</name>
    <name type="synonym">Zooxanthella microadriatica</name>
    <dbReference type="NCBI Taxonomy" id="2951"/>
    <lineage>
        <taxon>Eukaryota</taxon>
        <taxon>Sar</taxon>
        <taxon>Alveolata</taxon>
        <taxon>Dinophyceae</taxon>
        <taxon>Suessiales</taxon>
        <taxon>Symbiodiniaceae</taxon>
        <taxon>Symbiodinium</taxon>
    </lineage>
</organism>
<feature type="region of interest" description="Disordered" evidence="8">
    <location>
        <begin position="674"/>
        <end position="711"/>
    </location>
</feature>
<dbReference type="InterPro" id="IPR005821">
    <property type="entry name" value="Ion_trans_dom"/>
</dbReference>
<keyword evidence="6 9" id="KW-0472">Membrane</keyword>
<evidence type="ECO:0000313" key="15">
    <source>
        <dbReference type="Proteomes" id="UP000186817"/>
    </source>
</evidence>
<dbReference type="InterPro" id="IPR000917">
    <property type="entry name" value="Sulfatase_N"/>
</dbReference>
<feature type="domain" description="Sulfatase N-terminal" evidence="12">
    <location>
        <begin position="50"/>
        <end position="400"/>
    </location>
</feature>
<dbReference type="InterPro" id="IPR017850">
    <property type="entry name" value="Alkaline_phosphatase_core_sf"/>
</dbReference>
<dbReference type="InterPro" id="IPR036691">
    <property type="entry name" value="Endo/exonu/phosph_ase_sf"/>
</dbReference>
<dbReference type="EMBL" id="LSRX01000658">
    <property type="protein sequence ID" value="OLP91580.1"/>
    <property type="molecule type" value="Genomic_DNA"/>
</dbReference>
<comment type="caution">
    <text evidence="14">The sequence shown here is derived from an EMBL/GenBank/DDBJ whole genome shotgun (WGS) entry which is preliminary data.</text>
</comment>
<feature type="transmembrane region" description="Helical" evidence="9">
    <location>
        <begin position="939"/>
        <end position="964"/>
    </location>
</feature>
<feature type="domain" description="Endonuclease/exonuclease/phosphatase" evidence="13">
    <location>
        <begin position="1418"/>
        <end position="1569"/>
    </location>
</feature>
<keyword evidence="5 9" id="KW-1133">Transmembrane helix</keyword>
<dbReference type="Pfam" id="PF03372">
    <property type="entry name" value="Exo_endo_phos"/>
    <property type="match status" value="1"/>
</dbReference>
<feature type="transmembrane region" description="Helical" evidence="9">
    <location>
        <begin position="1245"/>
        <end position="1264"/>
    </location>
</feature>
<dbReference type="SUPFAM" id="SSF56219">
    <property type="entry name" value="DNase I-like"/>
    <property type="match status" value="1"/>
</dbReference>
<evidence type="ECO:0000256" key="9">
    <source>
        <dbReference type="SAM" id="Phobius"/>
    </source>
</evidence>
<keyword evidence="7" id="KW-0325">Glycoprotein</keyword>
<keyword evidence="15" id="KW-1185">Reference proteome</keyword>
<keyword evidence="4" id="KW-0106">Calcium</keyword>
<accession>A0A1Q9D8T8</accession>
<dbReference type="Gene3D" id="1.10.287.70">
    <property type="match status" value="1"/>
</dbReference>
<dbReference type="OrthoDB" id="410436at2759"/>
<dbReference type="Pfam" id="PF00884">
    <property type="entry name" value="Sulfatase"/>
    <property type="match status" value="1"/>
</dbReference>
<gene>
    <name evidence="14" type="primary">Arsb</name>
    <name evidence="14" type="ORF">AK812_SmicGene26705</name>
</gene>
<dbReference type="Gene3D" id="3.30.1120.10">
    <property type="match status" value="1"/>
</dbReference>
<feature type="transmembrane region" description="Helical" evidence="9">
    <location>
        <begin position="873"/>
        <end position="896"/>
    </location>
</feature>
<evidence type="ECO:0000256" key="6">
    <source>
        <dbReference type="ARBA" id="ARBA00023136"/>
    </source>
</evidence>
<evidence type="ECO:0000256" key="10">
    <source>
        <dbReference type="SAM" id="SignalP"/>
    </source>
</evidence>
<feature type="signal peptide" evidence="10">
    <location>
        <begin position="1"/>
        <end position="41"/>
    </location>
</feature>
<evidence type="ECO:0000256" key="4">
    <source>
        <dbReference type="ARBA" id="ARBA00022837"/>
    </source>
</evidence>
<keyword evidence="10" id="KW-0732">Signal</keyword>
<feature type="domain" description="Ion transport" evidence="11">
    <location>
        <begin position="731"/>
        <end position="970"/>
    </location>
</feature>
<evidence type="ECO:0000259" key="12">
    <source>
        <dbReference type="Pfam" id="PF00884"/>
    </source>
</evidence>
<dbReference type="Pfam" id="PF00520">
    <property type="entry name" value="Ion_trans"/>
    <property type="match status" value="1"/>
</dbReference>
<dbReference type="CDD" id="cd16029">
    <property type="entry name" value="4-S"/>
    <property type="match status" value="1"/>
</dbReference>
<dbReference type="PANTHER" id="PTHR10342">
    <property type="entry name" value="ARYLSULFATASE"/>
    <property type="match status" value="1"/>
</dbReference>
<evidence type="ECO:0000259" key="11">
    <source>
        <dbReference type="Pfam" id="PF00520"/>
    </source>
</evidence>
<dbReference type="GO" id="GO:0046872">
    <property type="term" value="F:metal ion binding"/>
    <property type="evidence" value="ECO:0007669"/>
    <property type="project" value="UniProtKB-KW"/>
</dbReference>
<protein>
    <submittedName>
        <fullName evidence="14">Arylsulfatase B</fullName>
    </submittedName>
</protein>
<evidence type="ECO:0000256" key="7">
    <source>
        <dbReference type="ARBA" id="ARBA00023180"/>
    </source>
</evidence>
<dbReference type="Gene3D" id="1.20.120.350">
    <property type="entry name" value="Voltage-gated potassium channels. Chain C"/>
    <property type="match status" value="1"/>
</dbReference>
<dbReference type="GO" id="GO:0008484">
    <property type="term" value="F:sulfuric ester hydrolase activity"/>
    <property type="evidence" value="ECO:0007669"/>
    <property type="project" value="InterPro"/>
</dbReference>
<dbReference type="Gene3D" id="3.60.10.10">
    <property type="entry name" value="Endonuclease/exonuclease/phosphatase"/>
    <property type="match status" value="1"/>
</dbReference>
<evidence type="ECO:0000256" key="8">
    <source>
        <dbReference type="SAM" id="MobiDB-lite"/>
    </source>
</evidence>
<feature type="region of interest" description="Disordered" evidence="8">
    <location>
        <begin position="1200"/>
        <end position="1221"/>
    </location>
</feature>
<feature type="transmembrane region" description="Helical" evidence="9">
    <location>
        <begin position="720"/>
        <end position="742"/>
    </location>
</feature>
<evidence type="ECO:0000313" key="14">
    <source>
        <dbReference type="EMBL" id="OLP91580.1"/>
    </source>
</evidence>
<evidence type="ECO:0000256" key="3">
    <source>
        <dbReference type="ARBA" id="ARBA00022723"/>
    </source>
</evidence>
<keyword evidence="2 9" id="KW-0812">Transmembrane</keyword>
<keyword evidence="3" id="KW-0479">Metal-binding</keyword>
<proteinExistence type="predicted"/>
<dbReference type="Gene3D" id="3.40.720.10">
    <property type="entry name" value="Alkaline Phosphatase, subunit A"/>
    <property type="match status" value="1"/>
</dbReference>
<evidence type="ECO:0000256" key="1">
    <source>
        <dbReference type="ARBA" id="ARBA00004141"/>
    </source>
</evidence>
<dbReference type="SUPFAM" id="SSF53649">
    <property type="entry name" value="Alkaline phosphatase-like"/>
    <property type="match status" value="1"/>
</dbReference>
<evidence type="ECO:0000256" key="2">
    <source>
        <dbReference type="ARBA" id="ARBA00022692"/>
    </source>
</evidence>
<dbReference type="PANTHER" id="PTHR10342:SF274">
    <property type="entry name" value="ARYLSULFATASE B"/>
    <property type="match status" value="1"/>
</dbReference>
<dbReference type="InterPro" id="IPR047115">
    <property type="entry name" value="ARSB"/>
</dbReference>
<evidence type="ECO:0000259" key="13">
    <source>
        <dbReference type="Pfam" id="PF03372"/>
    </source>
</evidence>